<keyword evidence="1" id="KW-0472">Membrane</keyword>
<dbReference type="EMBL" id="JBHUOJ010000016">
    <property type="protein sequence ID" value="MFD2833225.1"/>
    <property type="molecule type" value="Genomic_DNA"/>
</dbReference>
<reference evidence="3" key="1">
    <citation type="journal article" date="2019" name="Int. J. Syst. Evol. Microbiol.">
        <title>The Global Catalogue of Microorganisms (GCM) 10K type strain sequencing project: providing services to taxonomists for standard genome sequencing and annotation.</title>
        <authorList>
            <consortium name="The Broad Institute Genomics Platform"/>
            <consortium name="The Broad Institute Genome Sequencing Center for Infectious Disease"/>
            <person name="Wu L."/>
            <person name="Ma J."/>
        </authorList>
    </citation>
    <scope>NUCLEOTIDE SEQUENCE [LARGE SCALE GENOMIC DNA]</scope>
    <source>
        <strain evidence="3">KCTC 52925</strain>
    </source>
</reference>
<proteinExistence type="predicted"/>
<sequence length="192" mass="20620">MKNRRQPSYMSIFIIAIFLFFHFSCDTNDDNPNQIEGELGNGETTALVNGESFEAPPGSTGGLLQPEAGGSENFYLFNITALVSLNNSGSDRNIIALGLVGSNTDDIEAGTVWLANGTVRAYTGSYSEVRNEEIKVLASSKIGSGDSFKLTAIDTEAKTISGEFSFSGEDLYSGNTYTVTNGKFKNVSYSEL</sequence>
<comment type="caution">
    <text evidence="2">The sequence shown here is derived from an EMBL/GenBank/DDBJ whole genome shotgun (WGS) entry which is preliminary data.</text>
</comment>
<keyword evidence="1" id="KW-1133">Transmembrane helix</keyword>
<evidence type="ECO:0000313" key="3">
    <source>
        <dbReference type="Proteomes" id="UP001597438"/>
    </source>
</evidence>
<evidence type="ECO:0000256" key="1">
    <source>
        <dbReference type="SAM" id="Phobius"/>
    </source>
</evidence>
<feature type="transmembrane region" description="Helical" evidence="1">
    <location>
        <begin position="7"/>
        <end position="24"/>
    </location>
</feature>
<dbReference type="RefSeq" id="WP_251740991.1">
    <property type="nucleotide sequence ID" value="NZ_JBHUOJ010000016.1"/>
</dbReference>
<keyword evidence="1" id="KW-0812">Transmembrane</keyword>
<keyword evidence="3" id="KW-1185">Reference proteome</keyword>
<gene>
    <name evidence="2" type="ORF">ACFSYS_07975</name>
</gene>
<evidence type="ECO:0000313" key="2">
    <source>
        <dbReference type="EMBL" id="MFD2833225.1"/>
    </source>
</evidence>
<dbReference type="Proteomes" id="UP001597438">
    <property type="component" value="Unassembled WGS sequence"/>
</dbReference>
<name>A0ABW5X2B5_9FLAO</name>
<organism evidence="2 3">
    <name type="scientific">Christiangramia antarctica</name>
    <dbReference type="NCBI Taxonomy" id="2058158"/>
    <lineage>
        <taxon>Bacteria</taxon>
        <taxon>Pseudomonadati</taxon>
        <taxon>Bacteroidota</taxon>
        <taxon>Flavobacteriia</taxon>
        <taxon>Flavobacteriales</taxon>
        <taxon>Flavobacteriaceae</taxon>
        <taxon>Christiangramia</taxon>
    </lineage>
</organism>
<accession>A0ABW5X2B5</accession>
<protein>
    <submittedName>
        <fullName evidence="2">DUF6252 family protein</fullName>
    </submittedName>
</protein>